<dbReference type="EMBL" id="CP021023">
    <property type="protein sequence ID" value="ARN57327.1"/>
    <property type="molecule type" value="Genomic_DNA"/>
</dbReference>
<evidence type="ECO:0000259" key="8">
    <source>
        <dbReference type="Pfam" id="PF01694"/>
    </source>
</evidence>
<name>A0A1W6LNI0_9BACT</name>
<dbReference type="InterPro" id="IPR011990">
    <property type="entry name" value="TPR-like_helical_dom_sf"/>
</dbReference>
<dbReference type="GO" id="GO:0004252">
    <property type="term" value="F:serine-type endopeptidase activity"/>
    <property type="evidence" value="ECO:0007669"/>
    <property type="project" value="InterPro"/>
</dbReference>
<keyword evidence="3" id="KW-0997">Cell inner membrane</keyword>
<keyword evidence="9" id="KW-0378">Hydrolase</keyword>
<feature type="transmembrane region" description="Helical" evidence="7">
    <location>
        <begin position="102"/>
        <end position="122"/>
    </location>
</feature>
<evidence type="ECO:0000313" key="9">
    <source>
        <dbReference type="EMBL" id="ARN57327.1"/>
    </source>
</evidence>
<evidence type="ECO:0000256" key="5">
    <source>
        <dbReference type="ARBA" id="ARBA00022989"/>
    </source>
</evidence>
<evidence type="ECO:0000256" key="2">
    <source>
        <dbReference type="ARBA" id="ARBA00022475"/>
    </source>
</evidence>
<reference evidence="10" key="1">
    <citation type="submission" date="2017-04" db="EMBL/GenBank/DDBJ databases">
        <title>Comparative genomics and description of representatives of a novel lineage of planctomycetes thriving in anoxic sediments.</title>
        <authorList>
            <person name="Spring S."/>
            <person name="Bunk B."/>
            <person name="Sproer C."/>
        </authorList>
    </citation>
    <scope>NUCLEOTIDE SEQUENCE [LARGE SCALE GENOMIC DNA]</scope>
    <source>
        <strain evidence="10">ST-PulAB-D4</strain>
    </source>
</reference>
<dbReference type="KEGG" id="pbp:STSP1_01731"/>
<evidence type="ECO:0000256" key="3">
    <source>
        <dbReference type="ARBA" id="ARBA00022519"/>
    </source>
</evidence>
<feature type="transmembrane region" description="Helical" evidence="7">
    <location>
        <begin position="152"/>
        <end position="176"/>
    </location>
</feature>
<dbReference type="STRING" id="1941349.STSP1_01731"/>
<dbReference type="PANTHER" id="PTHR43066:SF26">
    <property type="entry name" value="RHOMBOID PROTEASE GLPG"/>
    <property type="match status" value="1"/>
</dbReference>
<keyword evidence="4 7" id="KW-0812">Transmembrane</keyword>
<dbReference type="GO" id="GO:0016020">
    <property type="term" value="C:membrane"/>
    <property type="evidence" value="ECO:0007669"/>
    <property type="project" value="UniProtKB-SubCell"/>
</dbReference>
<keyword evidence="10" id="KW-1185">Reference proteome</keyword>
<dbReference type="SUPFAM" id="SSF144091">
    <property type="entry name" value="Rhomboid-like"/>
    <property type="match status" value="1"/>
</dbReference>
<feature type="transmembrane region" description="Helical" evidence="7">
    <location>
        <begin position="68"/>
        <end position="90"/>
    </location>
</feature>
<dbReference type="InterPro" id="IPR022764">
    <property type="entry name" value="Peptidase_S54_rhomboid_dom"/>
</dbReference>
<organism evidence="9 10">
    <name type="scientific">Sedimentisphaera salicampi</name>
    <dbReference type="NCBI Taxonomy" id="1941349"/>
    <lineage>
        <taxon>Bacteria</taxon>
        <taxon>Pseudomonadati</taxon>
        <taxon>Planctomycetota</taxon>
        <taxon>Phycisphaerae</taxon>
        <taxon>Sedimentisphaerales</taxon>
        <taxon>Sedimentisphaeraceae</taxon>
        <taxon>Sedimentisphaera</taxon>
    </lineage>
</organism>
<dbReference type="InterPro" id="IPR035952">
    <property type="entry name" value="Rhomboid-like_sf"/>
</dbReference>
<dbReference type="Gene3D" id="1.20.1540.10">
    <property type="entry name" value="Rhomboid-like"/>
    <property type="match status" value="1"/>
</dbReference>
<feature type="transmembrane region" description="Helical" evidence="7">
    <location>
        <begin position="128"/>
        <end position="145"/>
    </location>
</feature>
<dbReference type="PANTHER" id="PTHR43066">
    <property type="entry name" value="RHOMBOID-RELATED PROTEIN"/>
    <property type="match status" value="1"/>
</dbReference>
<feature type="transmembrane region" description="Helical" evidence="7">
    <location>
        <begin position="196"/>
        <end position="215"/>
    </location>
</feature>
<dbReference type="RefSeq" id="WP_085755974.1">
    <property type="nucleotide sequence ID" value="NZ_CP021023.1"/>
</dbReference>
<dbReference type="GO" id="GO:0006508">
    <property type="term" value="P:proteolysis"/>
    <property type="evidence" value="ECO:0007669"/>
    <property type="project" value="UniProtKB-KW"/>
</dbReference>
<dbReference type="Gene3D" id="1.25.40.10">
    <property type="entry name" value="Tetratricopeptide repeat domain"/>
    <property type="match status" value="1"/>
</dbReference>
<protein>
    <submittedName>
        <fullName evidence="9">Intramembrane serine protease GlpG</fullName>
    </submittedName>
</protein>
<keyword evidence="5 7" id="KW-1133">Transmembrane helix</keyword>
<evidence type="ECO:0000256" key="7">
    <source>
        <dbReference type="SAM" id="Phobius"/>
    </source>
</evidence>
<gene>
    <name evidence="9" type="ORF">STSP1_01731</name>
</gene>
<feature type="transmembrane region" description="Helical" evidence="7">
    <location>
        <begin position="16"/>
        <end position="36"/>
    </location>
</feature>
<accession>A0A1W6LNI0</accession>
<evidence type="ECO:0000313" key="10">
    <source>
        <dbReference type="Proteomes" id="UP000193334"/>
    </source>
</evidence>
<evidence type="ECO:0000256" key="4">
    <source>
        <dbReference type="ARBA" id="ARBA00022692"/>
    </source>
</evidence>
<sequence>MFIPIKTDVRITKPPLMNYFLIAVCIAVFLATYSPVEVKYGYKTFVEPLKPWADTFVLHSDQPKVWQFITYAFLHSNIVHIAGNMFFLFLFGNKINDRLGHIGYLCFFISGAIFAALGYSYLHETAMLGASGAVAAVTGAYLILYPRSNITLMGWLVFFYTFPIPAFWFIIVKMVLIDNVIPANYVNSKVAYDAHLSGYAFGVVITGLMLITRLLKSEGIDFHYMIKRWKRGRALKNSVQYQMQASKGMPAAEQVSGNTAGDKSGLNEKEQQICKLVAVGKIKDAADQYVSLMNRENTVLPEREQLDIANNLMGRGKAEQAEKAYKIFKANYPSYEYIEHIELMLGLLYSRYLNEPENAAKQLEKAYKKLTEPEQKKMCGNELKKIKKKL</sequence>
<dbReference type="AlphaFoldDB" id="A0A1W6LNI0"/>
<keyword evidence="2" id="KW-1003">Cell membrane</keyword>
<comment type="subcellular location">
    <subcellularLocation>
        <location evidence="1">Membrane</location>
        <topology evidence="1">Multi-pass membrane protein</topology>
    </subcellularLocation>
</comment>
<dbReference type="Proteomes" id="UP000193334">
    <property type="component" value="Chromosome"/>
</dbReference>
<evidence type="ECO:0000256" key="6">
    <source>
        <dbReference type="ARBA" id="ARBA00023136"/>
    </source>
</evidence>
<dbReference type="Pfam" id="PF01694">
    <property type="entry name" value="Rhomboid"/>
    <property type="match status" value="1"/>
</dbReference>
<evidence type="ECO:0000256" key="1">
    <source>
        <dbReference type="ARBA" id="ARBA00004141"/>
    </source>
</evidence>
<proteinExistence type="predicted"/>
<keyword evidence="9" id="KW-0645">Protease</keyword>
<feature type="domain" description="Peptidase S54 rhomboid" evidence="8">
    <location>
        <begin position="64"/>
        <end position="209"/>
    </location>
</feature>
<keyword evidence="6 7" id="KW-0472">Membrane</keyword>